<dbReference type="GO" id="GO:0050135">
    <property type="term" value="F:NADP+ nucleosidase activity"/>
    <property type="evidence" value="ECO:0007669"/>
    <property type="project" value="InterPro"/>
</dbReference>
<dbReference type="InParanoid" id="C7PYW1"/>
<dbReference type="AlphaFoldDB" id="C7PYW1"/>
<dbReference type="InterPro" id="IPR053024">
    <property type="entry name" value="Fungal_surface_NADase"/>
</dbReference>
<dbReference type="Proteomes" id="UP000000851">
    <property type="component" value="Chromosome"/>
</dbReference>
<dbReference type="OrthoDB" id="275232at2"/>
<dbReference type="HOGENOM" id="CLU_793869_0_0_11"/>
<evidence type="ECO:0000313" key="3">
    <source>
        <dbReference type="EMBL" id="ACU69517.1"/>
    </source>
</evidence>
<evidence type="ECO:0000256" key="1">
    <source>
        <dbReference type="SAM" id="MobiDB-lite"/>
    </source>
</evidence>
<protein>
    <recommendedName>
        <fullName evidence="2">TNT domain-containing protein</fullName>
    </recommendedName>
</protein>
<feature type="compositionally biased region" description="Pro residues" evidence="1">
    <location>
        <begin position="44"/>
        <end position="55"/>
    </location>
</feature>
<feature type="compositionally biased region" description="Pro residues" evidence="1">
    <location>
        <begin position="76"/>
        <end position="90"/>
    </location>
</feature>
<evidence type="ECO:0000313" key="4">
    <source>
        <dbReference type="Proteomes" id="UP000000851"/>
    </source>
</evidence>
<dbReference type="PANTHER" id="PTHR42059:SF1">
    <property type="entry name" value="TNT DOMAIN-CONTAINING PROTEIN"/>
    <property type="match status" value="1"/>
</dbReference>
<dbReference type="eggNOG" id="COG3210">
    <property type="taxonomic scope" value="Bacteria"/>
</dbReference>
<feature type="domain" description="TNT" evidence="2">
    <location>
        <begin position="256"/>
        <end position="341"/>
    </location>
</feature>
<dbReference type="PANTHER" id="PTHR42059">
    <property type="entry name" value="TNT DOMAIN-CONTAINING PROTEIN"/>
    <property type="match status" value="1"/>
</dbReference>
<dbReference type="InterPro" id="IPR025331">
    <property type="entry name" value="TNT"/>
</dbReference>
<gene>
    <name evidence="3" type="ordered locus">Caci_0580</name>
</gene>
<sequence>MTENWQQEPAPRLSTARDRAEAGPESIPVMPHGLKPVPMSRPGGPRPDAPAPPYQPQSRWQEPQVYIANTYIDSPYTPPTPPPSQPPPTADPRIGNSRVGNPSDGNSTMMVAVGTVQPAASRPPEVSTVEEAERILGYAVDSLDADPDLYSIGTVTDGAVCLIPDDGRWSIFLADGGRRRYAGSFDNPEQAAIHFAGVLLIAAAERGALPKHAAGRAALPGRSTDPLAEMLAGPPITPLAGDPPTTLYSDQRLTILTPGTEVDRFGDQQGNTVYAARTRYPHRSLPPDYIGRPYRVYRVRDPLRALTGTAIPWFGQPGGGMAYLLPRPIRDLLHEGALVEIPSATLAPS</sequence>
<dbReference type="RefSeq" id="WP_012784812.1">
    <property type="nucleotide sequence ID" value="NC_013131.1"/>
</dbReference>
<accession>C7PYW1</accession>
<feature type="compositionally biased region" description="Polar residues" evidence="1">
    <location>
        <begin position="98"/>
        <end position="107"/>
    </location>
</feature>
<dbReference type="EMBL" id="CP001700">
    <property type="protein sequence ID" value="ACU69517.1"/>
    <property type="molecule type" value="Genomic_DNA"/>
</dbReference>
<name>C7PYW1_CATAD</name>
<evidence type="ECO:0000259" key="2">
    <source>
        <dbReference type="Pfam" id="PF14021"/>
    </source>
</evidence>
<dbReference type="KEGG" id="cai:Caci_0580"/>
<proteinExistence type="predicted"/>
<keyword evidence="4" id="KW-1185">Reference proteome</keyword>
<reference evidence="3 4" key="1">
    <citation type="journal article" date="2009" name="Stand. Genomic Sci.">
        <title>Complete genome sequence of Catenulispora acidiphila type strain (ID 139908).</title>
        <authorList>
            <person name="Copeland A."/>
            <person name="Lapidus A."/>
            <person name="Glavina Del Rio T."/>
            <person name="Nolan M."/>
            <person name="Lucas S."/>
            <person name="Chen F."/>
            <person name="Tice H."/>
            <person name="Cheng J.F."/>
            <person name="Bruce D."/>
            <person name="Goodwin L."/>
            <person name="Pitluck S."/>
            <person name="Mikhailova N."/>
            <person name="Pati A."/>
            <person name="Ivanova N."/>
            <person name="Mavromatis K."/>
            <person name="Chen A."/>
            <person name="Palaniappan K."/>
            <person name="Chain P."/>
            <person name="Land M."/>
            <person name="Hauser L."/>
            <person name="Chang Y.J."/>
            <person name="Jeffries C.D."/>
            <person name="Chertkov O."/>
            <person name="Brettin T."/>
            <person name="Detter J.C."/>
            <person name="Han C."/>
            <person name="Ali Z."/>
            <person name="Tindall B.J."/>
            <person name="Goker M."/>
            <person name="Bristow J."/>
            <person name="Eisen J.A."/>
            <person name="Markowitz V."/>
            <person name="Hugenholtz P."/>
            <person name="Kyrpides N.C."/>
            <person name="Klenk H.P."/>
        </authorList>
    </citation>
    <scope>NUCLEOTIDE SEQUENCE [LARGE SCALE GENOMIC DNA]</scope>
    <source>
        <strain evidence="4">DSM 44928 / JCM 14897 / NBRC 102108 / NRRL B-24433 / ID139908</strain>
    </source>
</reference>
<organism evidence="3 4">
    <name type="scientific">Catenulispora acidiphila (strain DSM 44928 / JCM 14897 / NBRC 102108 / NRRL B-24433 / ID139908)</name>
    <dbReference type="NCBI Taxonomy" id="479433"/>
    <lineage>
        <taxon>Bacteria</taxon>
        <taxon>Bacillati</taxon>
        <taxon>Actinomycetota</taxon>
        <taxon>Actinomycetes</taxon>
        <taxon>Catenulisporales</taxon>
        <taxon>Catenulisporaceae</taxon>
        <taxon>Catenulispora</taxon>
    </lineage>
</organism>
<feature type="region of interest" description="Disordered" evidence="1">
    <location>
        <begin position="1"/>
        <end position="107"/>
    </location>
</feature>
<dbReference type="STRING" id="479433.Caci_0580"/>
<dbReference type="Pfam" id="PF14021">
    <property type="entry name" value="TNT"/>
    <property type="match status" value="1"/>
</dbReference>